<name>A0A2P4EVK3_9GAMM</name>
<dbReference type="EMBL" id="PPSK01000007">
    <property type="protein sequence ID" value="POB03582.1"/>
    <property type="molecule type" value="Genomic_DNA"/>
</dbReference>
<sequence length="190" mass="20642">MNRFLAELKYQARYAMPIWLISVSLSWLPDIGPFIRFRGLLVSLFLPNRPKGFTLGRDVTFLSINKLFLGDNVYIAKGCWINAIGRIDIGDEVMLAPYVVMSSNNHGFKDGSVKRGGAHPAPIRIGFGTWLAAHVVVAAGVNVGKGNVVAANSVVTKDTPNDVIVAGVPATPIKHRVDNPSRLLSKHDVV</sequence>
<keyword evidence="4" id="KW-1185">Reference proteome</keyword>
<dbReference type="CDD" id="cd04647">
    <property type="entry name" value="LbH_MAT_like"/>
    <property type="match status" value="1"/>
</dbReference>
<dbReference type="InterPro" id="IPR011004">
    <property type="entry name" value="Trimer_LpxA-like_sf"/>
</dbReference>
<dbReference type="RefSeq" id="WP_104738224.1">
    <property type="nucleotide sequence ID" value="NZ_BMHR01000006.1"/>
</dbReference>
<dbReference type="GO" id="GO:0005829">
    <property type="term" value="C:cytosol"/>
    <property type="evidence" value="ECO:0007669"/>
    <property type="project" value="TreeGrafter"/>
</dbReference>
<evidence type="ECO:0000256" key="1">
    <source>
        <dbReference type="ARBA" id="ARBA00007274"/>
    </source>
</evidence>
<protein>
    <submittedName>
        <fullName evidence="3">Acyltransferase</fullName>
    </submittedName>
</protein>
<accession>A0A2P4EVK3</accession>
<organism evidence="3 4">
    <name type="scientific">Halopseudomonas oceani</name>
    <dbReference type="NCBI Taxonomy" id="1708783"/>
    <lineage>
        <taxon>Bacteria</taxon>
        <taxon>Pseudomonadati</taxon>
        <taxon>Pseudomonadota</taxon>
        <taxon>Gammaproteobacteria</taxon>
        <taxon>Pseudomonadales</taxon>
        <taxon>Pseudomonadaceae</taxon>
        <taxon>Halopseudomonas</taxon>
    </lineage>
</organism>
<evidence type="ECO:0000313" key="4">
    <source>
        <dbReference type="Proteomes" id="UP000243451"/>
    </source>
</evidence>
<dbReference type="OrthoDB" id="9812571at2"/>
<keyword evidence="3" id="KW-0012">Acyltransferase</keyword>
<proteinExistence type="inferred from homology"/>
<dbReference type="GO" id="GO:0008374">
    <property type="term" value="F:O-acyltransferase activity"/>
    <property type="evidence" value="ECO:0007669"/>
    <property type="project" value="TreeGrafter"/>
</dbReference>
<dbReference type="Gene3D" id="2.160.10.10">
    <property type="entry name" value="Hexapeptide repeat proteins"/>
    <property type="match status" value="1"/>
</dbReference>
<evidence type="ECO:0000256" key="2">
    <source>
        <dbReference type="ARBA" id="ARBA00022679"/>
    </source>
</evidence>
<gene>
    <name evidence="3" type="ORF">C1949_09420</name>
</gene>
<comment type="similarity">
    <text evidence="1">Belongs to the transferase hexapeptide repeat family.</text>
</comment>
<comment type="caution">
    <text evidence="3">The sequence shown here is derived from an EMBL/GenBank/DDBJ whole genome shotgun (WGS) entry which is preliminary data.</text>
</comment>
<dbReference type="PANTHER" id="PTHR23416:SF23">
    <property type="entry name" value="ACETYLTRANSFERASE C18B11.09C-RELATED"/>
    <property type="match status" value="1"/>
</dbReference>
<dbReference type="Proteomes" id="UP000243451">
    <property type="component" value="Unassembled WGS sequence"/>
</dbReference>
<dbReference type="InterPro" id="IPR051159">
    <property type="entry name" value="Hexapeptide_acetyltransf"/>
</dbReference>
<dbReference type="PANTHER" id="PTHR23416">
    <property type="entry name" value="SIALIC ACID SYNTHASE-RELATED"/>
    <property type="match status" value="1"/>
</dbReference>
<evidence type="ECO:0000313" key="3">
    <source>
        <dbReference type="EMBL" id="POB03582.1"/>
    </source>
</evidence>
<keyword evidence="2 3" id="KW-0808">Transferase</keyword>
<reference evidence="3 4" key="1">
    <citation type="submission" date="2018-01" db="EMBL/GenBank/DDBJ databases">
        <title>Draft genome of the type strain Pseudomonas oceani DSM 100277 isolated from the deep water in Okinawa trough, northwestern Pacific Ocean.</title>
        <authorList>
            <person name="Gomila M."/>
            <person name="Mulet M."/>
            <person name="Garcia-Valdes E."/>
            <person name="Lalucat J."/>
        </authorList>
    </citation>
    <scope>NUCLEOTIDE SEQUENCE [LARGE SCALE GENOMIC DNA]</scope>
    <source>
        <strain evidence="3 4">DSM 100277</strain>
    </source>
</reference>
<dbReference type="SUPFAM" id="SSF51161">
    <property type="entry name" value="Trimeric LpxA-like enzymes"/>
    <property type="match status" value="1"/>
</dbReference>
<dbReference type="AlphaFoldDB" id="A0A2P4EVK3"/>